<comment type="caution">
    <text evidence="1">The sequence shown here is derived from an EMBL/GenBank/DDBJ whole genome shotgun (WGS) entry which is preliminary data.</text>
</comment>
<evidence type="ECO:0000313" key="2">
    <source>
        <dbReference type="Proteomes" id="UP000559653"/>
    </source>
</evidence>
<evidence type="ECO:0000313" key="1">
    <source>
        <dbReference type="EMBL" id="MBA4452168.1"/>
    </source>
</evidence>
<protein>
    <submittedName>
        <fullName evidence="1">Uncharacterized protein</fullName>
    </submittedName>
</protein>
<proteinExistence type="predicted"/>
<dbReference type="Proteomes" id="UP000559653">
    <property type="component" value="Unassembled WGS sequence"/>
</dbReference>
<organism evidence="1 2">
    <name type="scientific">Candidatus Nitrosomaritimum aestuariumsis</name>
    <dbReference type="NCBI Taxonomy" id="3342354"/>
    <lineage>
        <taxon>Archaea</taxon>
        <taxon>Nitrososphaerota</taxon>
        <taxon>Nitrososphaeria</taxon>
        <taxon>Nitrosopumilales</taxon>
        <taxon>Nitrosopumilaceae</taxon>
        <taxon>Candidatus Nitrosomaritimum</taxon>
    </lineage>
</organism>
<reference evidence="1 2" key="1">
    <citation type="journal article" date="2020" name="Appl. Environ. Microbiol.">
        <title>Genomic Characteristics of a Novel Species of Ammonia-Oxidizing Archaea from the Jiulong River Estuary.</title>
        <authorList>
            <person name="Zou D."/>
            <person name="Wan R."/>
            <person name="Han L."/>
            <person name="Xu M.N."/>
            <person name="Liu Y."/>
            <person name="Liu H."/>
            <person name="Kao S.J."/>
            <person name="Li M."/>
        </authorList>
    </citation>
    <scope>NUCLEOTIDE SEQUENCE [LARGE SCALE GENOMIC DNA]</scope>
    <source>
        <strain evidence="1">W1bin1</strain>
    </source>
</reference>
<accession>A0AC60VY31</accession>
<dbReference type="EMBL" id="JACEMZ010000012">
    <property type="protein sequence ID" value="MBA4452168.1"/>
    <property type="molecule type" value="Genomic_DNA"/>
</dbReference>
<gene>
    <name evidence="1" type="ORF">H2B03_03190</name>
</gene>
<name>A0AC60VY31_9ARCH</name>
<sequence length="121" mass="13976">MPHIVFGEKINLEKIFENFQPILEKSDKLIKIESIFLNSKKNNALIQTLVIDKLHQEFFIEVISSDVKTTIRLLPLTDPVKTDLVKTAMVLIAQLILKEFPELKITKTNLHEYLLEKSISC</sequence>